<keyword evidence="1" id="KW-0597">Phosphoprotein</keyword>
<gene>
    <name evidence="4" type="ORF">DB30_00894</name>
</gene>
<dbReference type="EMBL" id="JMCC02000113">
    <property type="protein sequence ID" value="KIG12938.1"/>
    <property type="molecule type" value="Genomic_DNA"/>
</dbReference>
<evidence type="ECO:0000259" key="2">
    <source>
        <dbReference type="PROSITE" id="PS50112"/>
    </source>
</evidence>
<dbReference type="PANTHER" id="PTHR33745:SF3">
    <property type="entry name" value="RSBT CO-ANTAGONIST PROTEIN RSBRC"/>
    <property type="match status" value="1"/>
</dbReference>
<dbReference type="InterPro" id="IPR035965">
    <property type="entry name" value="PAS-like_dom_sf"/>
</dbReference>
<evidence type="ECO:0000313" key="4">
    <source>
        <dbReference type="EMBL" id="KIG12938.1"/>
    </source>
</evidence>
<organism evidence="4 5">
    <name type="scientific">Enhygromyxa salina</name>
    <dbReference type="NCBI Taxonomy" id="215803"/>
    <lineage>
        <taxon>Bacteria</taxon>
        <taxon>Pseudomonadati</taxon>
        <taxon>Myxococcota</taxon>
        <taxon>Polyangia</taxon>
        <taxon>Nannocystales</taxon>
        <taxon>Nannocystaceae</taxon>
        <taxon>Enhygromyxa</taxon>
    </lineage>
</organism>
<evidence type="ECO:0000256" key="1">
    <source>
        <dbReference type="ARBA" id="ARBA00022553"/>
    </source>
</evidence>
<dbReference type="CDD" id="cd00130">
    <property type="entry name" value="PAS"/>
    <property type="match status" value="1"/>
</dbReference>
<evidence type="ECO:0000313" key="5">
    <source>
        <dbReference type="Proteomes" id="UP000031599"/>
    </source>
</evidence>
<dbReference type="InterPro" id="IPR013767">
    <property type="entry name" value="PAS_fold"/>
</dbReference>
<dbReference type="Pfam" id="PF01740">
    <property type="entry name" value="STAS"/>
    <property type="match status" value="1"/>
</dbReference>
<dbReference type="PANTHER" id="PTHR33745">
    <property type="entry name" value="RSBT ANTAGONIST PROTEIN RSBS-RELATED"/>
    <property type="match status" value="1"/>
</dbReference>
<sequence length="370" mass="39678">MTADATSEFFDFCPSLAFIAAADGTITRSSKALAARFEARLGSSPTLTSLAAPDERETVTAFLQTLAKTDGPASCVFAVPEQAGGQTKVRCEARQGASGSIHGVLELIPTSALGESAQIQLERMLLRSVMDTLDIAIWVVDPTGKFVFQDGTGVKTSGMTPGDLLGSNVFELYPADTLPPVRQAIAGAASHYKTEAHGVHWETWNIPLKNQAGETEYCAGLTLNISAAVKTERELKHQLDTIQEQQRAIQALSAPLIEVWDKVLTVPLIGVMDNDETNKLIERLLAEVSRSGARFTILDLTGVEALDTSIASHILRLLASLNLLGVEGMVTGVSPIVAQTMVGLGVDLGSVGTHRTLRDALRYCMRELYR</sequence>
<dbReference type="Gene3D" id="3.30.450.20">
    <property type="entry name" value="PAS domain"/>
    <property type="match status" value="1"/>
</dbReference>
<comment type="caution">
    <text evidence="4">The sequence shown here is derived from an EMBL/GenBank/DDBJ whole genome shotgun (WGS) entry which is preliminary data.</text>
</comment>
<dbReference type="InterPro" id="IPR051932">
    <property type="entry name" value="Bact_StressResp_Reg"/>
</dbReference>
<evidence type="ECO:0000259" key="3">
    <source>
        <dbReference type="PROSITE" id="PS50801"/>
    </source>
</evidence>
<dbReference type="SMART" id="SM00091">
    <property type="entry name" value="PAS"/>
    <property type="match status" value="1"/>
</dbReference>
<dbReference type="InterPro" id="IPR000014">
    <property type="entry name" value="PAS"/>
</dbReference>
<protein>
    <submittedName>
        <fullName evidence="4">RsbR, positive regulator of sigma-B</fullName>
    </submittedName>
</protein>
<dbReference type="RefSeq" id="WP_052556750.1">
    <property type="nucleotide sequence ID" value="NZ_JMCC02000113.1"/>
</dbReference>
<reference evidence="4 5" key="1">
    <citation type="submission" date="2014-12" db="EMBL/GenBank/DDBJ databases">
        <title>Genome assembly of Enhygromyxa salina DSM 15201.</title>
        <authorList>
            <person name="Sharma G."/>
            <person name="Subramanian S."/>
        </authorList>
    </citation>
    <scope>NUCLEOTIDE SEQUENCE [LARGE SCALE GENOMIC DNA]</scope>
    <source>
        <strain evidence="4 5">DSM 15201</strain>
    </source>
</reference>
<dbReference type="CDD" id="cd07041">
    <property type="entry name" value="STAS_RsbR_RsbS_like"/>
    <property type="match status" value="1"/>
</dbReference>
<name>A0A0C1ZPI6_9BACT</name>
<accession>A0A0C1ZPI6</accession>
<dbReference type="SUPFAM" id="SSF55785">
    <property type="entry name" value="PYP-like sensor domain (PAS domain)"/>
    <property type="match status" value="1"/>
</dbReference>
<dbReference type="Gene3D" id="3.30.750.24">
    <property type="entry name" value="STAS domain"/>
    <property type="match status" value="1"/>
</dbReference>
<dbReference type="PROSITE" id="PS50112">
    <property type="entry name" value="PAS"/>
    <property type="match status" value="1"/>
</dbReference>
<feature type="domain" description="STAS" evidence="3">
    <location>
        <begin position="253"/>
        <end position="364"/>
    </location>
</feature>
<dbReference type="NCBIfam" id="TIGR00229">
    <property type="entry name" value="sensory_box"/>
    <property type="match status" value="1"/>
</dbReference>
<feature type="domain" description="PAS" evidence="2">
    <location>
        <begin position="122"/>
        <end position="192"/>
    </location>
</feature>
<dbReference type="GO" id="GO:0006355">
    <property type="term" value="P:regulation of DNA-templated transcription"/>
    <property type="evidence" value="ECO:0007669"/>
    <property type="project" value="InterPro"/>
</dbReference>
<dbReference type="AlphaFoldDB" id="A0A0C1ZPI6"/>
<proteinExistence type="predicted"/>
<dbReference type="Pfam" id="PF00989">
    <property type="entry name" value="PAS"/>
    <property type="match status" value="1"/>
</dbReference>
<dbReference type="SUPFAM" id="SSF52091">
    <property type="entry name" value="SpoIIaa-like"/>
    <property type="match status" value="1"/>
</dbReference>
<dbReference type="InterPro" id="IPR036513">
    <property type="entry name" value="STAS_dom_sf"/>
</dbReference>
<dbReference type="InterPro" id="IPR002645">
    <property type="entry name" value="STAS_dom"/>
</dbReference>
<dbReference type="PROSITE" id="PS50801">
    <property type="entry name" value="STAS"/>
    <property type="match status" value="1"/>
</dbReference>
<dbReference type="Proteomes" id="UP000031599">
    <property type="component" value="Unassembled WGS sequence"/>
</dbReference>